<feature type="binding site" evidence="6">
    <location>
        <begin position="13"/>
        <end position="15"/>
    </location>
    <ligand>
        <name>substrate</name>
    </ligand>
</feature>
<feature type="binding site" evidence="6">
    <location>
        <position position="67"/>
    </location>
    <ligand>
        <name>substrate</name>
    </ligand>
</feature>
<keyword evidence="2 8" id="KW-0808">Transferase</keyword>
<keyword evidence="3" id="KW-0677">Repeat</keyword>
<dbReference type="Pfam" id="PF00132">
    <property type="entry name" value="Hexapep"/>
    <property type="match status" value="1"/>
</dbReference>
<keyword evidence="4" id="KW-0012">Acyltransferase</keyword>
<sequence>MKIQKNISFIGYSGHAYVCIETAQLLGYTVTGYHDFQELEQNPYNLRFLGPEEQFEQHDGFLFGSIGNNNIREKVFRTISAIKRDMFVSLLHPSATLSKTATIDTNVLISAGAIVNALSNIGIGAIINTGAIVEHECTIKAFAHIAPGATLAGNVTVGKRSFIGAGAVVKQGVTIGNDVIVGAGAVIIKDIPDNLTVVGNPAKRLIK</sequence>
<evidence type="ECO:0000259" key="7">
    <source>
        <dbReference type="Pfam" id="PF17836"/>
    </source>
</evidence>
<dbReference type="InterPro" id="IPR018357">
    <property type="entry name" value="Hexapep_transf_CS"/>
</dbReference>
<dbReference type="PANTHER" id="PTHR43300">
    <property type="entry name" value="ACETYLTRANSFERASE"/>
    <property type="match status" value="1"/>
</dbReference>
<protein>
    <submittedName>
        <fullName evidence="8">Hexapeptide transferase</fullName>
    </submittedName>
</protein>
<feature type="binding site" evidence="6">
    <location>
        <position position="144"/>
    </location>
    <ligand>
        <name>acetyl-CoA</name>
        <dbReference type="ChEBI" id="CHEBI:57288"/>
    </ligand>
</feature>
<organism evidence="8 9">
    <name type="scientific">Arenibacter certesii</name>
    <dbReference type="NCBI Taxonomy" id="228955"/>
    <lineage>
        <taxon>Bacteria</taxon>
        <taxon>Pseudomonadati</taxon>
        <taxon>Bacteroidota</taxon>
        <taxon>Flavobacteriia</taxon>
        <taxon>Flavobacteriales</taxon>
        <taxon>Flavobacteriaceae</taxon>
        <taxon>Arenibacter</taxon>
    </lineage>
</organism>
<dbReference type="InterPro" id="IPR001451">
    <property type="entry name" value="Hexapep"/>
</dbReference>
<dbReference type="Pfam" id="PF17836">
    <property type="entry name" value="PglD_N"/>
    <property type="match status" value="1"/>
</dbReference>
<dbReference type="GO" id="GO:0016746">
    <property type="term" value="F:acyltransferase activity"/>
    <property type="evidence" value="ECO:0007669"/>
    <property type="project" value="UniProtKB-KW"/>
</dbReference>
<name>A0A918IM49_9FLAO</name>
<dbReference type="SUPFAM" id="SSF51161">
    <property type="entry name" value="Trimeric LpxA-like enzymes"/>
    <property type="match status" value="1"/>
</dbReference>
<comment type="similarity">
    <text evidence="1">Belongs to the transferase hexapeptide repeat family.</text>
</comment>
<keyword evidence="9" id="KW-1185">Reference proteome</keyword>
<dbReference type="InterPro" id="IPR011004">
    <property type="entry name" value="Trimer_LpxA-like_sf"/>
</dbReference>
<dbReference type="PANTHER" id="PTHR43300:SF7">
    <property type="entry name" value="UDP-N-ACETYLBACILLOSAMINE N-ACETYLTRANSFERASE"/>
    <property type="match status" value="1"/>
</dbReference>
<feature type="site" description="Increases basicity of active site His" evidence="5">
    <location>
        <position position="136"/>
    </location>
</feature>
<dbReference type="CDD" id="cd03360">
    <property type="entry name" value="LbH_AT_putative"/>
    <property type="match status" value="1"/>
</dbReference>
<dbReference type="AlphaFoldDB" id="A0A918IM49"/>
<reference evidence="8" key="2">
    <citation type="submission" date="2020-09" db="EMBL/GenBank/DDBJ databases">
        <authorList>
            <person name="Sun Q."/>
            <person name="Kim S."/>
        </authorList>
    </citation>
    <scope>NUCLEOTIDE SEQUENCE</scope>
    <source>
        <strain evidence="8">KCTC 12113</strain>
    </source>
</reference>
<dbReference type="RefSeq" id="WP_051315796.1">
    <property type="nucleotide sequence ID" value="NZ_BMWP01000001.1"/>
</dbReference>
<evidence type="ECO:0000256" key="2">
    <source>
        <dbReference type="ARBA" id="ARBA00022679"/>
    </source>
</evidence>
<reference evidence="8" key="1">
    <citation type="journal article" date="2014" name="Int. J. Syst. Evol. Microbiol.">
        <title>Complete genome sequence of Corynebacterium casei LMG S-19264T (=DSM 44701T), isolated from a smear-ripened cheese.</title>
        <authorList>
            <consortium name="US DOE Joint Genome Institute (JGI-PGF)"/>
            <person name="Walter F."/>
            <person name="Albersmeier A."/>
            <person name="Kalinowski J."/>
            <person name="Ruckert C."/>
        </authorList>
    </citation>
    <scope>NUCLEOTIDE SEQUENCE</scope>
    <source>
        <strain evidence="8">KCTC 12113</strain>
    </source>
</reference>
<dbReference type="NCBIfam" id="TIGR03570">
    <property type="entry name" value="NeuD_NnaD"/>
    <property type="match status" value="1"/>
</dbReference>
<dbReference type="Gene3D" id="2.160.10.10">
    <property type="entry name" value="Hexapeptide repeat proteins"/>
    <property type="match status" value="1"/>
</dbReference>
<dbReference type="InterPro" id="IPR041561">
    <property type="entry name" value="PglD_N"/>
</dbReference>
<feature type="active site" description="Proton acceptor" evidence="5">
    <location>
        <position position="135"/>
    </location>
</feature>
<dbReference type="Proteomes" id="UP000634668">
    <property type="component" value="Unassembled WGS sequence"/>
</dbReference>
<evidence type="ECO:0000256" key="4">
    <source>
        <dbReference type="ARBA" id="ARBA00023315"/>
    </source>
</evidence>
<evidence type="ECO:0000256" key="1">
    <source>
        <dbReference type="ARBA" id="ARBA00007274"/>
    </source>
</evidence>
<proteinExistence type="inferred from homology"/>
<evidence type="ECO:0000256" key="6">
    <source>
        <dbReference type="PIRSR" id="PIRSR620019-2"/>
    </source>
</evidence>
<dbReference type="EMBL" id="BMWP01000001">
    <property type="protein sequence ID" value="GGW22073.1"/>
    <property type="molecule type" value="Genomic_DNA"/>
</dbReference>
<feature type="domain" description="PglD N-terminal" evidence="7">
    <location>
        <begin position="6"/>
        <end position="78"/>
    </location>
</feature>
<accession>A0A918IM49</accession>
<dbReference type="PROSITE" id="PS00101">
    <property type="entry name" value="HEXAPEP_TRANSFERASES"/>
    <property type="match status" value="1"/>
</dbReference>
<evidence type="ECO:0000313" key="8">
    <source>
        <dbReference type="EMBL" id="GGW22073.1"/>
    </source>
</evidence>
<dbReference type="InterPro" id="IPR020019">
    <property type="entry name" value="AcTrfase_PglD-like"/>
</dbReference>
<evidence type="ECO:0000256" key="3">
    <source>
        <dbReference type="ARBA" id="ARBA00022737"/>
    </source>
</evidence>
<dbReference type="InterPro" id="IPR050179">
    <property type="entry name" value="Trans_hexapeptide_repeat"/>
</dbReference>
<gene>
    <name evidence="8" type="primary">perB</name>
    <name evidence="8" type="ORF">GCM10007383_01410</name>
</gene>
<dbReference type="Gene3D" id="3.40.50.20">
    <property type="match status" value="1"/>
</dbReference>
<comment type="caution">
    <text evidence="8">The sequence shown here is derived from an EMBL/GenBank/DDBJ whole genome shotgun (WGS) entry which is preliminary data.</text>
</comment>
<evidence type="ECO:0000313" key="9">
    <source>
        <dbReference type="Proteomes" id="UP000634668"/>
    </source>
</evidence>
<evidence type="ECO:0000256" key="5">
    <source>
        <dbReference type="PIRSR" id="PIRSR620019-1"/>
    </source>
</evidence>